<protein>
    <submittedName>
        <fullName evidence="2">Uncharacterized protein</fullName>
    </submittedName>
</protein>
<evidence type="ECO:0000256" key="1">
    <source>
        <dbReference type="SAM" id="MobiDB-lite"/>
    </source>
</evidence>
<sequence length="157" mass="17536">MPCSVPSIVSRSSGDVVLIRIEHNDDRPGWQQHTLNRLHDRNPRCSECRNLAPAQVALRRSALRDVEPRWGEATLGRQRAPNGDTGRSRAAAGDALPAHNGKRHRWRLIQSAVGEWTCACRNLNPHVEKNTRHSAASPSEISTTYSCSLYLKFPPDL</sequence>
<reference evidence="2 3" key="1">
    <citation type="submission" date="2014-09" db="EMBL/GenBank/DDBJ databases">
        <authorList>
            <person name="Regsiter A."/>
        </authorList>
    </citation>
    <scope>NUCLEOTIDE SEQUENCE [LARGE SCALE GENOMIC DNA]</scope>
</reference>
<dbReference type="AlphaFoldDB" id="A0A0U5BU48"/>
<comment type="caution">
    <text evidence="2">The sequence shown here is derived from an EMBL/GenBank/DDBJ whole genome shotgun (WGS) entry which is preliminary data.</text>
</comment>
<evidence type="ECO:0000313" key="3">
    <source>
        <dbReference type="Proteomes" id="UP000052230"/>
    </source>
</evidence>
<name>A0A0U5BU48_XANCI</name>
<feature type="region of interest" description="Disordered" evidence="1">
    <location>
        <begin position="72"/>
        <end position="94"/>
    </location>
</feature>
<organism evidence="2 3">
    <name type="scientific">Xanthomonas citri pv. citri</name>
    <dbReference type="NCBI Taxonomy" id="611301"/>
    <lineage>
        <taxon>Bacteria</taxon>
        <taxon>Pseudomonadati</taxon>
        <taxon>Pseudomonadota</taxon>
        <taxon>Gammaproteobacteria</taxon>
        <taxon>Lysobacterales</taxon>
        <taxon>Lysobacteraceae</taxon>
        <taxon>Xanthomonas</taxon>
    </lineage>
</organism>
<dbReference type="Proteomes" id="UP000052230">
    <property type="component" value="Unassembled WGS sequence"/>
</dbReference>
<keyword evidence="3" id="KW-1185">Reference proteome</keyword>
<dbReference type="EMBL" id="CCXZ01000136">
    <property type="protein sequence ID" value="CEG16496.1"/>
    <property type="molecule type" value="Genomic_DNA"/>
</dbReference>
<evidence type="ECO:0000313" key="2">
    <source>
        <dbReference type="EMBL" id="CEG16496.1"/>
    </source>
</evidence>
<proteinExistence type="predicted"/>
<accession>A0A0U5BU48</accession>
<gene>
    <name evidence="2" type="ORF">XAC3562_420013</name>
</gene>